<reference evidence="5 6" key="1">
    <citation type="submission" date="2018-06" db="EMBL/GenBank/DDBJ databases">
        <title>Mucibacter soli gen. nov., sp. nov., a new member of the family Chitinophagaceae producing mucin.</title>
        <authorList>
            <person name="Kim M.-K."/>
            <person name="Park S."/>
            <person name="Kim T.-S."/>
            <person name="Joung Y."/>
            <person name="Han J.-H."/>
            <person name="Kim S.B."/>
        </authorList>
    </citation>
    <scope>NUCLEOTIDE SEQUENCE [LARGE SCALE GENOMIC DNA]</scope>
    <source>
        <strain evidence="5 6">R1-15</strain>
    </source>
</reference>
<evidence type="ECO:0000256" key="2">
    <source>
        <dbReference type="ARBA" id="ARBA00023125"/>
    </source>
</evidence>
<evidence type="ECO:0000256" key="1">
    <source>
        <dbReference type="ARBA" id="ARBA00023015"/>
    </source>
</evidence>
<comment type="caution">
    <text evidence="5">The sequence shown here is derived from an EMBL/GenBank/DDBJ whole genome shotgun (WGS) entry which is preliminary data.</text>
</comment>
<gene>
    <name evidence="5" type="ORF">DN068_16855</name>
</gene>
<evidence type="ECO:0000259" key="4">
    <source>
        <dbReference type="PROSITE" id="PS01124"/>
    </source>
</evidence>
<accession>A0A2W2A8U2</accession>
<keyword evidence="2" id="KW-0238">DNA-binding</keyword>
<keyword evidence="1" id="KW-0805">Transcription regulation</keyword>
<dbReference type="SUPFAM" id="SSF46689">
    <property type="entry name" value="Homeodomain-like"/>
    <property type="match status" value="1"/>
</dbReference>
<name>A0A2W2A8U2_9BACT</name>
<dbReference type="InterPro" id="IPR020449">
    <property type="entry name" value="Tscrpt_reg_AraC-type_HTH"/>
</dbReference>
<evidence type="ECO:0000313" key="5">
    <source>
        <dbReference type="EMBL" id="PZF71735.1"/>
    </source>
</evidence>
<evidence type="ECO:0000256" key="3">
    <source>
        <dbReference type="ARBA" id="ARBA00023163"/>
    </source>
</evidence>
<proteinExistence type="predicted"/>
<organism evidence="5 6">
    <name type="scientific">Taibaiella soli</name>
    <dbReference type="NCBI Taxonomy" id="1649169"/>
    <lineage>
        <taxon>Bacteria</taxon>
        <taxon>Pseudomonadati</taxon>
        <taxon>Bacteroidota</taxon>
        <taxon>Chitinophagia</taxon>
        <taxon>Chitinophagales</taxon>
        <taxon>Chitinophagaceae</taxon>
        <taxon>Taibaiella</taxon>
    </lineage>
</organism>
<dbReference type="Gene3D" id="1.10.10.60">
    <property type="entry name" value="Homeodomain-like"/>
    <property type="match status" value="1"/>
</dbReference>
<dbReference type="PROSITE" id="PS00041">
    <property type="entry name" value="HTH_ARAC_FAMILY_1"/>
    <property type="match status" value="1"/>
</dbReference>
<dbReference type="GO" id="GO:0003700">
    <property type="term" value="F:DNA-binding transcription factor activity"/>
    <property type="evidence" value="ECO:0007669"/>
    <property type="project" value="InterPro"/>
</dbReference>
<dbReference type="PANTHER" id="PTHR47893">
    <property type="entry name" value="REGULATORY PROTEIN PCHR"/>
    <property type="match status" value="1"/>
</dbReference>
<dbReference type="InterPro" id="IPR018060">
    <property type="entry name" value="HTH_AraC"/>
</dbReference>
<dbReference type="Pfam" id="PF12833">
    <property type="entry name" value="HTH_18"/>
    <property type="match status" value="1"/>
</dbReference>
<dbReference type="InterPro" id="IPR053142">
    <property type="entry name" value="PchR_regulatory_protein"/>
</dbReference>
<dbReference type="SMART" id="SM00342">
    <property type="entry name" value="HTH_ARAC"/>
    <property type="match status" value="1"/>
</dbReference>
<dbReference type="PRINTS" id="PR00032">
    <property type="entry name" value="HTHARAC"/>
</dbReference>
<keyword evidence="3" id="KW-0804">Transcription</keyword>
<dbReference type="OrthoDB" id="652919at2"/>
<feature type="domain" description="HTH araC/xylS-type" evidence="4">
    <location>
        <begin position="206"/>
        <end position="308"/>
    </location>
</feature>
<dbReference type="InterPro" id="IPR018062">
    <property type="entry name" value="HTH_AraC-typ_CS"/>
</dbReference>
<keyword evidence="6" id="KW-1185">Reference proteome</keyword>
<dbReference type="GO" id="GO:0043565">
    <property type="term" value="F:sequence-specific DNA binding"/>
    <property type="evidence" value="ECO:0007669"/>
    <property type="project" value="InterPro"/>
</dbReference>
<evidence type="ECO:0000313" key="6">
    <source>
        <dbReference type="Proteomes" id="UP000248745"/>
    </source>
</evidence>
<dbReference type="AlphaFoldDB" id="A0A2W2A8U2"/>
<dbReference type="PROSITE" id="PS01124">
    <property type="entry name" value="HTH_ARAC_FAMILY_2"/>
    <property type="match status" value="1"/>
</dbReference>
<dbReference type="PANTHER" id="PTHR47893:SF1">
    <property type="entry name" value="REGULATORY PROTEIN PCHR"/>
    <property type="match status" value="1"/>
</dbReference>
<dbReference type="InterPro" id="IPR009057">
    <property type="entry name" value="Homeodomain-like_sf"/>
</dbReference>
<dbReference type="EMBL" id="QKTW01000022">
    <property type="protein sequence ID" value="PZF71735.1"/>
    <property type="molecule type" value="Genomic_DNA"/>
</dbReference>
<dbReference type="RefSeq" id="WP_111000108.1">
    <property type="nucleotide sequence ID" value="NZ_QKTW01000022.1"/>
</dbReference>
<dbReference type="Proteomes" id="UP000248745">
    <property type="component" value="Unassembled WGS sequence"/>
</dbReference>
<sequence length="313" mass="35567">MPTNKRTINMPFISGENPLPDNCIDGNNLQYIHIEESLSLVYWNFSLNESTFFKMPDCNEQDFYSLFVDLSDAPGIHHTNNTSSEIGLQSVAGVHCKRPGQAAGYTGRANSEVRGIQILIGAEYFRKILLENTNQEIAGYILNHYSGYLPVSKDLHHKLKGFQIPLQADELTAQYYLKGKIYMILSILITQMVAAEYKMVCDTETENLVQFNEALTQQTCQDIPSIAAAARQLNVSTSKFKELQKKMYLLSFAKYHREQRLGRAKKLLQDSQKRIKDIAYLTGFQSGGYFSRSFRQCFGMLPSDYQKIYAALA</sequence>
<protein>
    <recommendedName>
        <fullName evidence="4">HTH araC/xylS-type domain-containing protein</fullName>
    </recommendedName>
</protein>